<dbReference type="EMBL" id="BKCJ011527146">
    <property type="protein sequence ID" value="GFD40063.1"/>
    <property type="molecule type" value="Genomic_DNA"/>
</dbReference>
<dbReference type="AlphaFoldDB" id="A0A699W081"/>
<proteinExistence type="predicted"/>
<feature type="compositionally biased region" description="Low complexity" evidence="1">
    <location>
        <begin position="31"/>
        <end position="61"/>
    </location>
</feature>
<comment type="caution">
    <text evidence="2">The sequence shown here is derived from an EMBL/GenBank/DDBJ whole genome shotgun (WGS) entry which is preliminary data.</text>
</comment>
<gene>
    <name evidence="2" type="ORF">Tci_912032</name>
</gene>
<reference evidence="2" key="1">
    <citation type="journal article" date="2019" name="Sci. Rep.">
        <title>Draft genome of Tanacetum cinerariifolium, the natural source of mosquito coil.</title>
        <authorList>
            <person name="Yamashiro T."/>
            <person name="Shiraishi A."/>
            <person name="Satake H."/>
            <person name="Nakayama K."/>
        </authorList>
    </citation>
    <scope>NUCLEOTIDE SEQUENCE</scope>
</reference>
<protein>
    <submittedName>
        <fullName evidence="2">Uncharacterized protein</fullName>
    </submittedName>
</protein>
<evidence type="ECO:0000313" key="2">
    <source>
        <dbReference type="EMBL" id="GFD40063.1"/>
    </source>
</evidence>
<organism evidence="2">
    <name type="scientific">Tanacetum cinerariifolium</name>
    <name type="common">Dalmatian daisy</name>
    <name type="synonym">Chrysanthemum cinerariifolium</name>
    <dbReference type="NCBI Taxonomy" id="118510"/>
    <lineage>
        <taxon>Eukaryota</taxon>
        <taxon>Viridiplantae</taxon>
        <taxon>Streptophyta</taxon>
        <taxon>Embryophyta</taxon>
        <taxon>Tracheophyta</taxon>
        <taxon>Spermatophyta</taxon>
        <taxon>Magnoliopsida</taxon>
        <taxon>eudicotyledons</taxon>
        <taxon>Gunneridae</taxon>
        <taxon>Pentapetalae</taxon>
        <taxon>asterids</taxon>
        <taxon>campanulids</taxon>
        <taxon>Asterales</taxon>
        <taxon>Asteraceae</taxon>
        <taxon>Asteroideae</taxon>
        <taxon>Anthemideae</taxon>
        <taxon>Anthemidinae</taxon>
        <taxon>Tanacetum</taxon>
    </lineage>
</organism>
<feature type="compositionally biased region" description="Gly residues" evidence="1">
    <location>
        <begin position="1"/>
        <end position="11"/>
    </location>
</feature>
<feature type="non-terminal residue" evidence="2">
    <location>
        <position position="1"/>
    </location>
</feature>
<accession>A0A699W081</accession>
<sequence length="61" mass="5789">SGGKGICGGGEDQGDNGDARGEDIAKSLTTSESVHAGIGSSSSSSSSGCISKSDSGMYSGD</sequence>
<feature type="region of interest" description="Disordered" evidence="1">
    <location>
        <begin position="1"/>
        <end position="61"/>
    </location>
</feature>
<name>A0A699W081_TANCI</name>
<evidence type="ECO:0000256" key="1">
    <source>
        <dbReference type="SAM" id="MobiDB-lite"/>
    </source>
</evidence>